<proteinExistence type="predicted"/>
<sequence length="134" mass="15029">MNPLSSTQFNVCILTSKRVDSMISIGRLVKTAESSASALDKNLPCLDILSEFPNITKSILLKKTPSHYIVHHIETTGPPVFATARPLQSDRYRREKEFQIMIDMEICTSSKNPYAGPLHVVSKKDRQIRPCGDN</sequence>
<accession>A0A4C1TBA9</accession>
<keyword evidence="2" id="KW-1185">Reference proteome</keyword>
<dbReference type="Proteomes" id="UP000299102">
    <property type="component" value="Unassembled WGS sequence"/>
</dbReference>
<dbReference type="GO" id="GO:0071897">
    <property type="term" value="P:DNA biosynthetic process"/>
    <property type="evidence" value="ECO:0007669"/>
    <property type="project" value="UniProtKB-ARBA"/>
</dbReference>
<dbReference type="EMBL" id="BGZK01000046">
    <property type="protein sequence ID" value="GBP11415.1"/>
    <property type="molecule type" value="Genomic_DNA"/>
</dbReference>
<dbReference type="Gene3D" id="3.10.10.10">
    <property type="entry name" value="HIV Type 1 Reverse Transcriptase, subunit A, domain 1"/>
    <property type="match status" value="1"/>
</dbReference>
<gene>
    <name evidence="1" type="ORF">EVAR_92922_1</name>
</gene>
<dbReference type="AlphaFoldDB" id="A0A4C1TBA9"/>
<comment type="caution">
    <text evidence="1">The sequence shown here is derived from an EMBL/GenBank/DDBJ whole genome shotgun (WGS) entry which is preliminary data.</text>
</comment>
<dbReference type="SUPFAM" id="SSF56672">
    <property type="entry name" value="DNA/RNA polymerases"/>
    <property type="match status" value="1"/>
</dbReference>
<dbReference type="OrthoDB" id="775972at2759"/>
<reference evidence="1 2" key="1">
    <citation type="journal article" date="2019" name="Commun. Biol.">
        <title>The bagworm genome reveals a unique fibroin gene that provides high tensile strength.</title>
        <authorList>
            <person name="Kono N."/>
            <person name="Nakamura H."/>
            <person name="Ohtoshi R."/>
            <person name="Tomita M."/>
            <person name="Numata K."/>
            <person name="Arakawa K."/>
        </authorList>
    </citation>
    <scope>NUCLEOTIDE SEQUENCE [LARGE SCALE GENOMIC DNA]</scope>
</reference>
<organism evidence="1 2">
    <name type="scientific">Eumeta variegata</name>
    <name type="common">Bagworm moth</name>
    <name type="synonym">Eumeta japonica</name>
    <dbReference type="NCBI Taxonomy" id="151549"/>
    <lineage>
        <taxon>Eukaryota</taxon>
        <taxon>Metazoa</taxon>
        <taxon>Ecdysozoa</taxon>
        <taxon>Arthropoda</taxon>
        <taxon>Hexapoda</taxon>
        <taxon>Insecta</taxon>
        <taxon>Pterygota</taxon>
        <taxon>Neoptera</taxon>
        <taxon>Endopterygota</taxon>
        <taxon>Lepidoptera</taxon>
        <taxon>Glossata</taxon>
        <taxon>Ditrysia</taxon>
        <taxon>Tineoidea</taxon>
        <taxon>Psychidae</taxon>
        <taxon>Oiketicinae</taxon>
        <taxon>Eumeta</taxon>
    </lineage>
</organism>
<name>A0A4C1TBA9_EUMVA</name>
<protein>
    <submittedName>
        <fullName evidence="1">Uncharacterized protein</fullName>
    </submittedName>
</protein>
<evidence type="ECO:0000313" key="1">
    <source>
        <dbReference type="EMBL" id="GBP11415.1"/>
    </source>
</evidence>
<dbReference type="InterPro" id="IPR043502">
    <property type="entry name" value="DNA/RNA_pol_sf"/>
</dbReference>
<evidence type="ECO:0000313" key="2">
    <source>
        <dbReference type="Proteomes" id="UP000299102"/>
    </source>
</evidence>